<dbReference type="CDD" id="cd03784">
    <property type="entry name" value="GT1_Gtf-like"/>
    <property type="match status" value="1"/>
</dbReference>
<comment type="caution">
    <text evidence="5">The sequence shown here is derived from an EMBL/GenBank/DDBJ whole genome shotgun (WGS) entry which is preliminary data.</text>
</comment>
<feature type="compositionally biased region" description="Basic residues" evidence="4">
    <location>
        <begin position="1"/>
        <end position="12"/>
    </location>
</feature>
<keyword evidence="3" id="KW-0808">Transferase</keyword>
<evidence type="ECO:0000256" key="4">
    <source>
        <dbReference type="SAM" id="MobiDB-lite"/>
    </source>
</evidence>
<dbReference type="Pfam" id="PF00201">
    <property type="entry name" value="UDPGT"/>
    <property type="match status" value="1"/>
</dbReference>
<dbReference type="FunFam" id="3.40.50.2000:FF:000060">
    <property type="entry name" value="Glycosyltransferase"/>
    <property type="match status" value="1"/>
</dbReference>
<dbReference type="GO" id="GO:0016138">
    <property type="term" value="P:glycoside biosynthetic process"/>
    <property type="evidence" value="ECO:0007669"/>
    <property type="project" value="UniProtKB-ARBA"/>
</dbReference>
<dbReference type="SUPFAM" id="SSF53756">
    <property type="entry name" value="UDP-Glycosyltransferase/glycogen phosphorylase"/>
    <property type="match status" value="1"/>
</dbReference>
<reference evidence="5" key="2">
    <citation type="journal article" date="2024" name="Plant">
        <title>Genomic evolution and insights into agronomic trait innovations of Sesamum species.</title>
        <authorList>
            <person name="Miao H."/>
            <person name="Wang L."/>
            <person name="Qu L."/>
            <person name="Liu H."/>
            <person name="Sun Y."/>
            <person name="Le M."/>
            <person name="Wang Q."/>
            <person name="Wei S."/>
            <person name="Zheng Y."/>
            <person name="Lin W."/>
            <person name="Duan Y."/>
            <person name="Cao H."/>
            <person name="Xiong S."/>
            <person name="Wang X."/>
            <person name="Wei L."/>
            <person name="Li C."/>
            <person name="Ma Q."/>
            <person name="Ju M."/>
            <person name="Zhao R."/>
            <person name="Li G."/>
            <person name="Mu C."/>
            <person name="Tian Q."/>
            <person name="Mei H."/>
            <person name="Zhang T."/>
            <person name="Gao T."/>
            <person name="Zhang H."/>
        </authorList>
    </citation>
    <scope>NUCLEOTIDE SEQUENCE</scope>
    <source>
        <strain evidence="5">G02</strain>
    </source>
</reference>
<evidence type="ECO:0000313" key="5">
    <source>
        <dbReference type="EMBL" id="KAL0367680.1"/>
    </source>
</evidence>
<dbReference type="PANTHER" id="PTHR48044:SF82">
    <property type="entry name" value="GLYCOSYLTRANSFERASE"/>
    <property type="match status" value="1"/>
</dbReference>
<dbReference type="GO" id="GO:0008194">
    <property type="term" value="F:UDP-glycosyltransferase activity"/>
    <property type="evidence" value="ECO:0007669"/>
    <property type="project" value="InterPro"/>
</dbReference>
<keyword evidence="2" id="KW-0328">Glycosyltransferase</keyword>
<organism evidence="5">
    <name type="scientific">Sesamum radiatum</name>
    <name type="common">Black benniseed</name>
    <dbReference type="NCBI Taxonomy" id="300843"/>
    <lineage>
        <taxon>Eukaryota</taxon>
        <taxon>Viridiplantae</taxon>
        <taxon>Streptophyta</taxon>
        <taxon>Embryophyta</taxon>
        <taxon>Tracheophyta</taxon>
        <taxon>Spermatophyta</taxon>
        <taxon>Magnoliopsida</taxon>
        <taxon>eudicotyledons</taxon>
        <taxon>Gunneridae</taxon>
        <taxon>Pentapetalae</taxon>
        <taxon>asterids</taxon>
        <taxon>lamiids</taxon>
        <taxon>Lamiales</taxon>
        <taxon>Pedaliaceae</taxon>
        <taxon>Sesamum</taxon>
    </lineage>
</organism>
<dbReference type="EMBL" id="JACGWJ010000015">
    <property type="protein sequence ID" value="KAL0367680.1"/>
    <property type="molecule type" value="Genomic_DNA"/>
</dbReference>
<dbReference type="Gene3D" id="3.40.50.2000">
    <property type="entry name" value="Glycogen Phosphorylase B"/>
    <property type="match status" value="2"/>
</dbReference>
<proteinExistence type="inferred from homology"/>
<comment type="similarity">
    <text evidence="1">Belongs to the UDP-glycosyltransferase family.</text>
</comment>
<dbReference type="PANTHER" id="PTHR48044">
    <property type="entry name" value="GLYCOSYLTRANSFERASE"/>
    <property type="match status" value="1"/>
</dbReference>
<sequence length="456" mass="51641">MSAPNKRKKYLHQLKDTSNPHSSSMASDTATFRILMFPWLAHGHIFPYLELSKRLLIRKNFHIYLCSTAINFTSINTFIHNNNLSESIQVVQLHLQPSHELPPHYHTTKNLPSDLVFTLLEAFQTAKSSFSDIITTLKPDLVMYDGFQPWAARLASSQGVPAVYFTPLGAATISYAYHHCVCGDDDGDFPFQELCLKDDHERKTLDQLLQFLSYNVYDGDKDVVSMNYKLSTDFALVKTNVNKDDDDEGKNSDIMEWLSKKNQHSTVYISFGSEYFLSKQEIEEIAKGLELCDANFIWVIRFPLGEEEISVEDALPKGFLEKVQERGIVVPGWAPQARILAHQSTASFVSHCGWSSLNESLYFGVPVIGMPMKLTMFIDCKMLVETGACVEVVRDENGAYKGEEIAKAIKKVVVETSGEGLRQRAQELSEKIKMKEDQELDEVAEGLWQLCLKNKD</sequence>
<gene>
    <name evidence="5" type="ORF">Sradi_3658100</name>
</gene>
<accession>A0AAW2QIV9</accession>
<dbReference type="AlphaFoldDB" id="A0AAW2QIV9"/>
<dbReference type="InterPro" id="IPR002213">
    <property type="entry name" value="UDP_glucos_trans"/>
</dbReference>
<feature type="compositionally biased region" description="Polar residues" evidence="4">
    <location>
        <begin position="16"/>
        <end position="25"/>
    </location>
</feature>
<protein>
    <submittedName>
        <fullName evidence="5">UDP-glucosyltransferase 29</fullName>
    </submittedName>
</protein>
<evidence type="ECO:0000256" key="3">
    <source>
        <dbReference type="ARBA" id="ARBA00022679"/>
    </source>
</evidence>
<name>A0AAW2QIV9_SESRA</name>
<evidence type="ECO:0000256" key="1">
    <source>
        <dbReference type="ARBA" id="ARBA00009995"/>
    </source>
</evidence>
<reference evidence="5" key="1">
    <citation type="submission" date="2020-06" db="EMBL/GenBank/DDBJ databases">
        <authorList>
            <person name="Li T."/>
            <person name="Hu X."/>
            <person name="Zhang T."/>
            <person name="Song X."/>
            <person name="Zhang H."/>
            <person name="Dai N."/>
            <person name="Sheng W."/>
            <person name="Hou X."/>
            <person name="Wei L."/>
        </authorList>
    </citation>
    <scope>NUCLEOTIDE SEQUENCE</scope>
    <source>
        <strain evidence="5">G02</strain>
        <tissue evidence="5">Leaf</tissue>
    </source>
</reference>
<evidence type="ECO:0000256" key="2">
    <source>
        <dbReference type="ARBA" id="ARBA00022676"/>
    </source>
</evidence>
<feature type="region of interest" description="Disordered" evidence="4">
    <location>
        <begin position="1"/>
        <end position="25"/>
    </location>
</feature>